<organism evidence="1 2">
    <name type="scientific">Entamoeba nuttalli</name>
    <dbReference type="NCBI Taxonomy" id="412467"/>
    <lineage>
        <taxon>Eukaryota</taxon>
        <taxon>Amoebozoa</taxon>
        <taxon>Evosea</taxon>
        <taxon>Archamoebae</taxon>
        <taxon>Mastigamoebida</taxon>
        <taxon>Entamoebidae</taxon>
        <taxon>Entamoeba</taxon>
    </lineage>
</organism>
<name>A0ABQ0DPR1_9EUKA</name>
<comment type="caution">
    <text evidence="1">The sequence shown here is derived from an EMBL/GenBank/DDBJ whole genome shotgun (WGS) entry which is preliminary data.</text>
</comment>
<dbReference type="EMBL" id="BAAFRS010000220">
    <property type="protein sequence ID" value="GAB1224836.1"/>
    <property type="molecule type" value="Genomic_DNA"/>
</dbReference>
<dbReference type="Proteomes" id="UP001628156">
    <property type="component" value="Unassembled WGS sequence"/>
</dbReference>
<reference evidence="1 2" key="1">
    <citation type="journal article" date="2019" name="PLoS Negl. Trop. Dis.">
        <title>Whole genome sequencing of Entamoeba nuttalli reveals mammalian host-related molecular signatures and a novel octapeptide-repeat surface protein.</title>
        <authorList>
            <person name="Tanaka M."/>
            <person name="Makiuchi T."/>
            <person name="Komiyama T."/>
            <person name="Shiina T."/>
            <person name="Osaki K."/>
            <person name="Tachibana H."/>
        </authorList>
    </citation>
    <scope>NUCLEOTIDE SEQUENCE [LARGE SCALE GENOMIC DNA]</scope>
    <source>
        <strain evidence="1 2">P19-061405</strain>
    </source>
</reference>
<evidence type="ECO:0000313" key="1">
    <source>
        <dbReference type="EMBL" id="GAB1224836.1"/>
    </source>
</evidence>
<keyword evidence="2" id="KW-1185">Reference proteome</keyword>
<evidence type="ECO:0000313" key="2">
    <source>
        <dbReference type="Proteomes" id="UP001628156"/>
    </source>
</evidence>
<protein>
    <submittedName>
        <fullName evidence="1">Uncharacterized protein</fullName>
    </submittedName>
</protein>
<proteinExistence type="predicted"/>
<gene>
    <name evidence="1" type="ORF">ENUP19_0220G0004</name>
</gene>
<sequence>MNEFIENISIGVLLSKMSVIIPYIYTQFKCDGMSTETNGLNDVLIEALKCYQIEDKMEGNEVISTVMQMIDEKESTQFITILQHIVPNEKLSVLLQIKSILLTVASKWIKAMLMFVLLIKNLEEKEKQNENSNTIISRSSRKVANVYSKYLVLEQSYYSIHELNEQQAFSLLVLRVLFSTIGFCTEINIQKYIILCVLLRSIHPVYIEMTNELFKQYCVDETIIGRLWSHFSQEFYPKHTKEFTELIPSIQKTYDDDSVKTLALLFDLGLEMDVTL</sequence>
<accession>A0ABQ0DPR1</accession>